<organism evidence="3">
    <name type="scientific">marine sediment metagenome</name>
    <dbReference type="NCBI Taxonomy" id="412755"/>
    <lineage>
        <taxon>unclassified sequences</taxon>
        <taxon>metagenomes</taxon>
        <taxon>ecological metagenomes</taxon>
    </lineage>
</organism>
<dbReference type="HAMAP" id="MF_00376">
    <property type="entry name" value="Dephospho_CoA_kinase"/>
    <property type="match status" value="1"/>
</dbReference>
<evidence type="ECO:0008006" key="4">
    <source>
        <dbReference type="Google" id="ProtNLM"/>
    </source>
</evidence>
<name>X0ZUQ7_9ZZZZ</name>
<dbReference type="AlphaFoldDB" id="X0ZUQ7"/>
<dbReference type="GO" id="GO:0005524">
    <property type="term" value="F:ATP binding"/>
    <property type="evidence" value="ECO:0007669"/>
    <property type="project" value="UniProtKB-KW"/>
</dbReference>
<proteinExistence type="inferred from homology"/>
<dbReference type="NCBIfam" id="TIGR00152">
    <property type="entry name" value="dephospho-CoA kinase"/>
    <property type="match status" value="1"/>
</dbReference>
<dbReference type="CDD" id="cd02022">
    <property type="entry name" value="DPCK"/>
    <property type="match status" value="1"/>
</dbReference>
<dbReference type="GO" id="GO:0004140">
    <property type="term" value="F:dephospho-CoA kinase activity"/>
    <property type="evidence" value="ECO:0007669"/>
    <property type="project" value="InterPro"/>
</dbReference>
<evidence type="ECO:0000256" key="1">
    <source>
        <dbReference type="ARBA" id="ARBA00022741"/>
    </source>
</evidence>
<keyword evidence="2" id="KW-0067">ATP-binding</keyword>
<protein>
    <recommendedName>
        <fullName evidence="4">Dephospho-CoA kinase</fullName>
    </recommendedName>
</protein>
<dbReference type="EMBL" id="BART01000556">
    <property type="protein sequence ID" value="GAG73490.1"/>
    <property type="molecule type" value="Genomic_DNA"/>
</dbReference>
<keyword evidence="1" id="KW-0547">Nucleotide-binding</keyword>
<dbReference type="SUPFAM" id="SSF52540">
    <property type="entry name" value="P-loop containing nucleoside triphosphate hydrolases"/>
    <property type="match status" value="1"/>
</dbReference>
<dbReference type="InterPro" id="IPR027417">
    <property type="entry name" value="P-loop_NTPase"/>
</dbReference>
<evidence type="ECO:0000313" key="3">
    <source>
        <dbReference type="EMBL" id="GAG73490.1"/>
    </source>
</evidence>
<dbReference type="PROSITE" id="PS51219">
    <property type="entry name" value="DPCK"/>
    <property type="match status" value="1"/>
</dbReference>
<dbReference type="PANTHER" id="PTHR10695">
    <property type="entry name" value="DEPHOSPHO-COA KINASE-RELATED"/>
    <property type="match status" value="1"/>
</dbReference>
<dbReference type="GO" id="GO:0015937">
    <property type="term" value="P:coenzyme A biosynthetic process"/>
    <property type="evidence" value="ECO:0007669"/>
    <property type="project" value="InterPro"/>
</dbReference>
<reference evidence="3" key="1">
    <citation type="journal article" date="2014" name="Front. Microbiol.">
        <title>High frequency of phylogenetically diverse reductive dehalogenase-homologous genes in deep subseafloor sedimentary metagenomes.</title>
        <authorList>
            <person name="Kawai M."/>
            <person name="Futagami T."/>
            <person name="Toyoda A."/>
            <person name="Takaki Y."/>
            <person name="Nishi S."/>
            <person name="Hori S."/>
            <person name="Arai W."/>
            <person name="Tsubouchi T."/>
            <person name="Morono Y."/>
            <person name="Uchiyama I."/>
            <person name="Ito T."/>
            <person name="Fujiyama A."/>
            <person name="Inagaki F."/>
            <person name="Takami H."/>
        </authorList>
    </citation>
    <scope>NUCLEOTIDE SEQUENCE</scope>
    <source>
        <strain evidence="3">Expedition CK06-06</strain>
    </source>
</reference>
<dbReference type="PANTHER" id="PTHR10695:SF46">
    <property type="entry name" value="BIFUNCTIONAL COENZYME A SYNTHASE-RELATED"/>
    <property type="match status" value="1"/>
</dbReference>
<evidence type="ECO:0000256" key="2">
    <source>
        <dbReference type="ARBA" id="ARBA00022840"/>
    </source>
</evidence>
<dbReference type="InterPro" id="IPR001977">
    <property type="entry name" value="Depp_CoAkinase"/>
</dbReference>
<gene>
    <name evidence="3" type="ORF">S01H4_02527</name>
</gene>
<accession>X0ZUQ7</accession>
<dbReference type="Pfam" id="PF01121">
    <property type="entry name" value="CoaE"/>
    <property type="match status" value="1"/>
</dbReference>
<sequence>MKLMCLVGEIGTGKTTVAKMLEDLGADVIYSDDIAKTVSSKSATKSELVKFFGKKILYRNGRLNRKKLANIVFSNRNKLEKLNEIMLPQIVKEIEKILYKKEKLEETSKPTSKKIKRTQKEGERIVVIEAPLLFRTNLYNRCDEILYVTCPMDLRIERVISKMNLSREEAKLRVEGQNLIIYLLFLLIYLL</sequence>
<comment type="caution">
    <text evidence="3">The sequence shown here is derived from an EMBL/GenBank/DDBJ whole genome shotgun (WGS) entry which is preliminary data.</text>
</comment>
<dbReference type="Gene3D" id="3.40.50.300">
    <property type="entry name" value="P-loop containing nucleotide triphosphate hydrolases"/>
    <property type="match status" value="1"/>
</dbReference>